<keyword evidence="14" id="KW-0408">Iron</keyword>
<comment type="subcellular location">
    <subcellularLocation>
        <location evidence="3">Membrane</location>
        <topology evidence="3">Multi-pass membrane protein</topology>
    </subcellularLocation>
</comment>
<dbReference type="InterPro" id="IPR000701">
    <property type="entry name" value="SuccDH_FuR_B_TM-su"/>
</dbReference>
<keyword evidence="15 16" id="KW-0472">Membrane</keyword>
<gene>
    <name evidence="17" type="primary">sdhD</name>
    <name evidence="17" type="ORF">EOK75_09375</name>
</gene>
<evidence type="ECO:0000256" key="5">
    <source>
        <dbReference type="ARBA" id="ARBA00011558"/>
    </source>
</evidence>
<evidence type="ECO:0000256" key="7">
    <source>
        <dbReference type="ARBA" id="ARBA00022448"/>
    </source>
</evidence>
<dbReference type="Proteomes" id="UP000298631">
    <property type="component" value="Chromosome"/>
</dbReference>
<keyword evidence="12" id="KW-0249">Electron transport</keyword>
<evidence type="ECO:0000256" key="2">
    <source>
        <dbReference type="ARBA" id="ARBA00004050"/>
    </source>
</evidence>
<dbReference type="GO" id="GO:0006099">
    <property type="term" value="P:tricarboxylic acid cycle"/>
    <property type="evidence" value="ECO:0007669"/>
    <property type="project" value="UniProtKB-UniPathway"/>
</dbReference>
<evidence type="ECO:0000256" key="10">
    <source>
        <dbReference type="ARBA" id="ARBA00022692"/>
    </source>
</evidence>
<evidence type="ECO:0000256" key="4">
    <source>
        <dbReference type="ARBA" id="ARBA00005163"/>
    </source>
</evidence>
<dbReference type="GO" id="GO:0020037">
    <property type="term" value="F:heme binding"/>
    <property type="evidence" value="ECO:0007669"/>
    <property type="project" value="InterPro"/>
</dbReference>
<dbReference type="Pfam" id="PF01127">
    <property type="entry name" value="Sdh_cyt"/>
    <property type="match status" value="1"/>
</dbReference>
<dbReference type="KEGG" id="pseb:EOK75_09375"/>
<evidence type="ECO:0000256" key="16">
    <source>
        <dbReference type="SAM" id="Phobius"/>
    </source>
</evidence>
<evidence type="ECO:0000256" key="6">
    <source>
        <dbReference type="ARBA" id="ARBA00019425"/>
    </source>
</evidence>
<keyword evidence="8" id="KW-0816">Tricarboxylic acid cycle</keyword>
<evidence type="ECO:0000313" key="18">
    <source>
        <dbReference type="Proteomes" id="UP000298631"/>
    </source>
</evidence>
<dbReference type="AlphaFoldDB" id="A0A4P8EGC6"/>
<evidence type="ECO:0000256" key="11">
    <source>
        <dbReference type="ARBA" id="ARBA00022723"/>
    </source>
</evidence>
<dbReference type="Gene3D" id="1.20.1300.10">
    <property type="entry name" value="Fumarate reductase/succinate dehydrogenase, transmembrane subunit"/>
    <property type="match status" value="1"/>
</dbReference>
<protein>
    <recommendedName>
        <fullName evidence="6">Succinate dehydrogenase hydrophobic membrane anchor subunit</fullName>
    </recommendedName>
</protein>
<keyword evidence="10 16" id="KW-0812">Transmembrane</keyword>
<evidence type="ECO:0000256" key="3">
    <source>
        <dbReference type="ARBA" id="ARBA00004141"/>
    </source>
</evidence>
<dbReference type="GO" id="GO:0046872">
    <property type="term" value="F:metal ion binding"/>
    <property type="evidence" value="ECO:0007669"/>
    <property type="project" value="UniProtKB-KW"/>
</dbReference>
<evidence type="ECO:0000256" key="13">
    <source>
        <dbReference type="ARBA" id="ARBA00022989"/>
    </source>
</evidence>
<accession>A0A4P8EGC6</accession>
<reference evidence="17 18" key="1">
    <citation type="submission" date="2019-05" db="EMBL/GenBank/DDBJ databases">
        <title>Pseudorhodobacter turbinis sp. nov., isolated from the gut of the Korean turban shell.</title>
        <authorList>
            <person name="Jeong Y.-S."/>
            <person name="Kang W.-R."/>
            <person name="Bae J.-W."/>
        </authorList>
    </citation>
    <scope>NUCLEOTIDE SEQUENCE [LARGE SCALE GENOMIC DNA]</scope>
    <source>
        <strain evidence="17 18">S12M18</strain>
    </source>
</reference>
<comment type="pathway">
    <text evidence="4">Carbohydrate metabolism; tricarboxylic acid cycle.</text>
</comment>
<keyword evidence="18" id="KW-1185">Reference proteome</keyword>
<dbReference type="UniPathway" id="UPA00223"/>
<comment type="subunit">
    <text evidence="5">Part of an enzyme complex containing four subunits: a flavoprotein, an iron-sulfur protein, plus two membrane-anchoring proteins, SdhC and SdhD.</text>
</comment>
<comment type="cofactor">
    <cofactor evidence="1">
        <name>heme</name>
        <dbReference type="ChEBI" id="CHEBI:30413"/>
    </cofactor>
</comment>
<evidence type="ECO:0000256" key="9">
    <source>
        <dbReference type="ARBA" id="ARBA00022617"/>
    </source>
</evidence>
<proteinExistence type="predicted"/>
<keyword evidence="11" id="KW-0479">Metal-binding</keyword>
<keyword evidence="13 16" id="KW-1133">Transmembrane helix</keyword>
<dbReference type="RefSeq" id="WP_137193717.1">
    <property type="nucleotide sequence ID" value="NZ_CP039964.1"/>
</dbReference>
<keyword evidence="7" id="KW-0813">Transport</keyword>
<sequence length="123" mass="13386">MRYLTDRKRAMGKGSAHSGTEHHWYMTVSAVGLAFMVPAWLYIFGSALGGTQEEVVATFARPFPAILTALVIFVGMRHFAKGATMMIEDYTQGSARRVLVIIAISLSYAITATGLFALARIAL</sequence>
<organism evidence="17 18">
    <name type="scientific">Pseudorhodobacter turbinis</name>
    <dbReference type="NCBI Taxonomy" id="2500533"/>
    <lineage>
        <taxon>Bacteria</taxon>
        <taxon>Pseudomonadati</taxon>
        <taxon>Pseudomonadota</taxon>
        <taxon>Alphaproteobacteria</taxon>
        <taxon>Rhodobacterales</taxon>
        <taxon>Paracoccaceae</taxon>
        <taxon>Pseudorhodobacter</taxon>
    </lineage>
</organism>
<dbReference type="SUPFAM" id="SSF81343">
    <property type="entry name" value="Fumarate reductase respiratory complex transmembrane subunits"/>
    <property type="match status" value="1"/>
</dbReference>
<dbReference type="CDD" id="cd03495">
    <property type="entry name" value="SQR_TypeC_SdhD_like"/>
    <property type="match status" value="1"/>
</dbReference>
<keyword evidence="9" id="KW-0349">Heme</keyword>
<evidence type="ECO:0000256" key="1">
    <source>
        <dbReference type="ARBA" id="ARBA00001971"/>
    </source>
</evidence>
<evidence type="ECO:0000256" key="14">
    <source>
        <dbReference type="ARBA" id="ARBA00023004"/>
    </source>
</evidence>
<feature type="transmembrane region" description="Helical" evidence="16">
    <location>
        <begin position="23"/>
        <end position="43"/>
    </location>
</feature>
<dbReference type="InterPro" id="IPR034804">
    <property type="entry name" value="SQR/QFR_C/D"/>
</dbReference>
<feature type="transmembrane region" description="Helical" evidence="16">
    <location>
        <begin position="55"/>
        <end position="76"/>
    </location>
</feature>
<dbReference type="EMBL" id="CP039964">
    <property type="protein sequence ID" value="QCO55928.1"/>
    <property type="molecule type" value="Genomic_DNA"/>
</dbReference>
<dbReference type="OrthoDB" id="9809280at2"/>
<evidence type="ECO:0000256" key="12">
    <source>
        <dbReference type="ARBA" id="ARBA00022982"/>
    </source>
</evidence>
<evidence type="ECO:0000256" key="15">
    <source>
        <dbReference type="ARBA" id="ARBA00023136"/>
    </source>
</evidence>
<dbReference type="NCBIfam" id="TIGR02968">
    <property type="entry name" value="succ_dehyd_anc"/>
    <property type="match status" value="1"/>
</dbReference>
<dbReference type="InterPro" id="IPR014312">
    <property type="entry name" value="Succ_DH_anchor"/>
</dbReference>
<comment type="function">
    <text evidence="2">Membrane-anchoring subunit of succinate dehydrogenase (SDH).</text>
</comment>
<feature type="transmembrane region" description="Helical" evidence="16">
    <location>
        <begin position="97"/>
        <end position="122"/>
    </location>
</feature>
<evidence type="ECO:0000256" key="8">
    <source>
        <dbReference type="ARBA" id="ARBA00022532"/>
    </source>
</evidence>
<dbReference type="GO" id="GO:0016020">
    <property type="term" value="C:membrane"/>
    <property type="evidence" value="ECO:0007669"/>
    <property type="project" value="UniProtKB-SubCell"/>
</dbReference>
<name>A0A4P8EGC6_9RHOB</name>
<evidence type="ECO:0000313" key="17">
    <source>
        <dbReference type="EMBL" id="QCO55928.1"/>
    </source>
</evidence>